<dbReference type="RefSeq" id="WP_184514208.1">
    <property type="nucleotide sequence ID" value="NZ_CP050292.1"/>
</dbReference>
<evidence type="ECO:0000313" key="3">
    <source>
        <dbReference type="Proteomes" id="UP000515291"/>
    </source>
</evidence>
<evidence type="ECO:0000256" key="1">
    <source>
        <dbReference type="SAM" id="Phobius"/>
    </source>
</evidence>
<feature type="transmembrane region" description="Helical" evidence="1">
    <location>
        <begin position="452"/>
        <end position="480"/>
    </location>
</feature>
<sequence length="688" mass="75924">MNPNFTTIITPIEPSKVEWCRGYLRDNADPQFGGEAAFLECRPLFPFDKIAGLHFCSFVILDAADGVGPCLVFEATFDGPRAGFLDELLKYAPIGFDEVYRWCVGYPLSGTTTPNLVREYWERHDVGANTFFSGSPGRTVVQVKGENSVRKGIVSFLSARFLVDAILPGRPAGLLDLVTRECIRGSADNRWAEQPAQLPWQMTLRTQIAVAAGIVVALLACALGALVCWALGYRPSALYAVLPLWLEAVGHATQHLDTKVSALPWVSQLTEVIQPATLTGLMLLSVMWLVVRAAELFLRSASKNTRDQHLFWRFPLQLAVVTRYALVGVLIGVVTLAVISGVDRSPTWAGILVDGPSGILTSLGAVLVVMFQLVCIGGLLLVGWYCTTSLQLMIELQPLSKTRENLRRMALDVIQFAMFLLVSIGILLVAALLPETVISNVAGMARSLTYGWLLMVLLGWSGVMAGYLVGLLALCVVGALEYRDRTTFEHPAGLLIRARDNARKYAREEAGINRYQNHLASITCVKPGVLRYWIIRLVLFAVNVLAKFWFNKGELGGIPTILSARWVLIDGGRRLLFLDNFGGAWESYLNEFIDLAAVKGLNAIWTNTFVSAAGKRYGFPPTRFLFWQGAQDARPFKAYVRQSQVETIVWYGAYPRLGVVGINANTDTRQDLFAPLSSPAIDRFLQRL</sequence>
<feature type="transmembrane region" description="Helical" evidence="1">
    <location>
        <begin position="272"/>
        <end position="291"/>
    </location>
</feature>
<keyword evidence="1" id="KW-1133">Transmembrane helix</keyword>
<dbReference type="KEGG" id="trb:HB776_00290"/>
<dbReference type="EMBL" id="CP050292">
    <property type="protein sequence ID" value="QND69854.1"/>
    <property type="molecule type" value="Genomic_DNA"/>
</dbReference>
<feature type="transmembrane region" description="Helical" evidence="1">
    <location>
        <begin position="359"/>
        <end position="388"/>
    </location>
</feature>
<accession>A0A7G6TSX2</accession>
<protein>
    <submittedName>
        <fullName evidence="2">Uncharacterized protein</fullName>
    </submittedName>
</protein>
<dbReference type="Proteomes" id="UP000515291">
    <property type="component" value="Chromosome"/>
</dbReference>
<feature type="transmembrane region" description="Helical" evidence="1">
    <location>
        <begin position="208"/>
        <end position="232"/>
    </location>
</feature>
<keyword evidence="1" id="KW-0812">Transmembrane</keyword>
<name>A0A7G6TSX2_9BRAD</name>
<reference evidence="3" key="1">
    <citation type="journal article" date="2020" name="Mol. Plant Microbe">
        <title>Rhizobial microsymbionts of the narrowly endemic Oxytropis species growing in Kamchatka are characterized by significant genetic diversity and possess a set of genes that are associated with T3SS and T6SS secretion systems and can affect the development of symbiosis.</title>
        <authorList>
            <person name="Safronova V."/>
            <person name="Guro P."/>
            <person name="Sazanova A."/>
            <person name="Kuznetsova I."/>
            <person name="Belimov A."/>
            <person name="Yakubov V."/>
            <person name="Chirak E."/>
            <person name="Afonin A."/>
            <person name="Gogolev Y."/>
            <person name="Andronov E."/>
            <person name="Tikhonovich I."/>
        </authorList>
    </citation>
    <scope>NUCLEOTIDE SEQUENCE [LARGE SCALE GENOMIC DNA]</scope>
    <source>
        <strain evidence="3">581</strain>
    </source>
</reference>
<keyword evidence="1" id="KW-0472">Membrane</keyword>
<feature type="transmembrane region" description="Helical" evidence="1">
    <location>
        <begin position="312"/>
        <end position="339"/>
    </location>
</feature>
<dbReference type="AlphaFoldDB" id="A0A7G6TSX2"/>
<proteinExistence type="predicted"/>
<organism evidence="2 3">
    <name type="scientific">Tardiphaga robiniae</name>
    <dbReference type="NCBI Taxonomy" id="943830"/>
    <lineage>
        <taxon>Bacteria</taxon>
        <taxon>Pseudomonadati</taxon>
        <taxon>Pseudomonadota</taxon>
        <taxon>Alphaproteobacteria</taxon>
        <taxon>Hyphomicrobiales</taxon>
        <taxon>Nitrobacteraceae</taxon>
        <taxon>Tardiphaga</taxon>
    </lineage>
</organism>
<feature type="transmembrane region" description="Helical" evidence="1">
    <location>
        <begin position="409"/>
        <end position="432"/>
    </location>
</feature>
<evidence type="ECO:0000313" key="2">
    <source>
        <dbReference type="EMBL" id="QND69854.1"/>
    </source>
</evidence>
<gene>
    <name evidence="2" type="ORF">HB776_00290</name>
</gene>